<reference evidence="1 2" key="1">
    <citation type="submission" date="2019-03" db="EMBL/GenBank/DDBJ databases">
        <title>Genomic Encyclopedia of Archaeal and Bacterial Type Strains, Phase II (KMG-II): from individual species to whole genera.</title>
        <authorList>
            <person name="Goeker M."/>
        </authorList>
    </citation>
    <scope>NUCLEOTIDE SEQUENCE [LARGE SCALE GENOMIC DNA]</scope>
    <source>
        <strain evidence="1 2">DSM 18435</strain>
    </source>
</reference>
<dbReference type="AlphaFoldDB" id="A0A4R6TGI8"/>
<proteinExistence type="predicted"/>
<dbReference type="EMBL" id="SNYI01000003">
    <property type="protein sequence ID" value="TDQ28963.1"/>
    <property type="molecule type" value="Genomic_DNA"/>
</dbReference>
<dbReference type="Proteomes" id="UP000295468">
    <property type="component" value="Unassembled WGS sequence"/>
</dbReference>
<accession>A0A4R6TGI8</accession>
<dbReference type="OrthoDB" id="1262821at2"/>
<name>A0A4R6TGI8_9FLAO</name>
<keyword evidence="2" id="KW-1185">Reference proteome</keyword>
<protein>
    <submittedName>
        <fullName evidence="1">Uncharacterized protein</fullName>
    </submittedName>
</protein>
<evidence type="ECO:0000313" key="1">
    <source>
        <dbReference type="EMBL" id="TDQ28963.1"/>
    </source>
</evidence>
<organism evidence="1 2">
    <name type="scientific">Zeaxanthinibacter enoshimensis</name>
    <dbReference type="NCBI Taxonomy" id="392009"/>
    <lineage>
        <taxon>Bacteria</taxon>
        <taxon>Pseudomonadati</taxon>
        <taxon>Bacteroidota</taxon>
        <taxon>Flavobacteriia</taxon>
        <taxon>Flavobacteriales</taxon>
        <taxon>Flavobacteriaceae</taxon>
        <taxon>Zeaxanthinibacter</taxon>
    </lineage>
</organism>
<gene>
    <name evidence="1" type="ORF">CLV82_2412</name>
</gene>
<dbReference type="RefSeq" id="WP_133644570.1">
    <property type="nucleotide sequence ID" value="NZ_SNYI01000003.1"/>
</dbReference>
<evidence type="ECO:0000313" key="2">
    <source>
        <dbReference type="Proteomes" id="UP000295468"/>
    </source>
</evidence>
<sequence length="75" mass="8855">MKITCQEAAIISNKKEYREASFKEKLMLRFHLFRCALCSGFVKKNAQLSALFSRASLRYLSEEEKDEMKKKMFSH</sequence>
<comment type="caution">
    <text evidence="1">The sequence shown here is derived from an EMBL/GenBank/DDBJ whole genome shotgun (WGS) entry which is preliminary data.</text>
</comment>